<protein>
    <submittedName>
        <fullName evidence="1">Uncharacterized protein</fullName>
    </submittedName>
</protein>
<evidence type="ECO:0000313" key="2">
    <source>
        <dbReference type="Proteomes" id="UP000223976"/>
    </source>
</evidence>
<proteinExistence type="predicted"/>
<reference evidence="1 2" key="1">
    <citation type="submission" date="2016-02" db="EMBL/GenBank/DDBJ databases">
        <title>Complete genome sequence of a polyvalent bacteriophage, SEGD1, simultaneously inhibiting both Salmonella enterica and Escherichia coli O157:H7.</title>
        <authorList>
            <person name="Fan J."/>
            <person name="Ma J."/>
        </authorList>
    </citation>
    <scope>NUCLEOTIDE SEQUENCE [LARGE SCALE GENOMIC DNA]</scope>
</reference>
<sequence length="38" mass="4291">MKGIAMVSAQRRNNKPRFRAKITFGNACPLAWKLMRAG</sequence>
<accession>A0A142II71</accession>
<evidence type="ECO:0000313" key="1">
    <source>
        <dbReference type="EMBL" id="AMR59659.1"/>
    </source>
</evidence>
<organism evidence="1 2">
    <name type="scientific">Enterobacteria phage SEGD1</name>
    <dbReference type="NCBI Taxonomy" id="1805456"/>
    <lineage>
        <taxon>Viruses</taxon>
        <taxon>Duplodnaviria</taxon>
        <taxon>Heunggongvirae</taxon>
        <taxon>Uroviricota</taxon>
        <taxon>Caudoviricetes</taxon>
        <taxon>Chimalliviridae</taxon>
        <taxon>Seoulvirus</taxon>
        <taxon>Seoulvirus SPN3US</taxon>
    </lineage>
</organism>
<dbReference type="EMBL" id="KU726251">
    <property type="protein sequence ID" value="AMR59659.1"/>
    <property type="molecule type" value="Genomic_DNA"/>
</dbReference>
<gene>
    <name evidence="1" type="ORF">SEGD1_008</name>
</gene>
<name>A0A142II71_9CAUD</name>
<dbReference type="Proteomes" id="UP000223976">
    <property type="component" value="Segment"/>
</dbReference>